<dbReference type="PANTHER" id="PTHR30105:SF2">
    <property type="entry name" value="DIVERGENT POLYSACCHARIDE DEACETYLASE SUPERFAMILY"/>
    <property type="match status" value="1"/>
</dbReference>
<gene>
    <name evidence="1" type="ORF">IQ22_01066</name>
</gene>
<dbReference type="CDD" id="cd10936">
    <property type="entry name" value="CE4_DAC2"/>
    <property type="match status" value="1"/>
</dbReference>
<organism evidence="1 2">
    <name type="scientific">Pseudomonas duriflava</name>
    <dbReference type="NCBI Taxonomy" id="459528"/>
    <lineage>
        <taxon>Bacteria</taxon>
        <taxon>Pseudomonadati</taxon>
        <taxon>Pseudomonadota</taxon>
        <taxon>Gammaproteobacteria</taxon>
        <taxon>Pseudomonadales</taxon>
        <taxon>Pseudomonadaceae</taxon>
        <taxon>Pseudomonas</taxon>
    </lineage>
</organism>
<dbReference type="InterPro" id="IPR011330">
    <property type="entry name" value="Glyco_hydro/deAcase_b/a-brl"/>
</dbReference>
<dbReference type="GO" id="GO:0005975">
    <property type="term" value="P:carbohydrate metabolic process"/>
    <property type="evidence" value="ECO:0007669"/>
    <property type="project" value="InterPro"/>
</dbReference>
<dbReference type="AlphaFoldDB" id="A0A562QIP3"/>
<dbReference type="Gene3D" id="3.20.20.370">
    <property type="entry name" value="Glycoside hydrolase/deacetylase"/>
    <property type="match status" value="1"/>
</dbReference>
<dbReference type="EMBL" id="VLKY01000003">
    <property type="protein sequence ID" value="TWI56614.1"/>
    <property type="molecule type" value="Genomic_DNA"/>
</dbReference>
<dbReference type="Proteomes" id="UP000316905">
    <property type="component" value="Unassembled WGS sequence"/>
</dbReference>
<evidence type="ECO:0000313" key="1">
    <source>
        <dbReference type="EMBL" id="TWI56614.1"/>
    </source>
</evidence>
<dbReference type="PANTHER" id="PTHR30105">
    <property type="entry name" value="UNCHARACTERIZED YIBQ-RELATED"/>
    <property type="match status" value="1"/>
</dbReference>
<comment type="caution">
    <text evidence="1">The sequence shown here is derived from an EMBL/GenBank/DDBJ whole genome shotgun (WGS) entry which is preliminary data.</text>
</comment>
<reference evidence="1 2" key="1">
    <citation type="journal article" date="2015" name="Stand. Genomic Sci.">
        <title>Genomic Encyclopedia of Bacterial and Archaeal Type Strains, Phase III: the genomes of soil and plant-associated and newly described type strains.</title>
        <authorList>
            <person name="Whitman W.B."/>
            <person name="Woyke T."/>
            <person name="Klenk H.P."/>
            <person name="Zhou Y."/>
            <person name="Lilburn T.G."/>
            <person name="Beck B.J."/>
            <person name="De Vos P."/>
            <person name="Vandamme P."/>
            <person name="Eisen J.A."/>
            <person name="Garrity G."/>
            <person name="Hugenholtz P."/>
            <person name="Kyrpides N.C."/>
        </authorList>
    </citation>
    <scope>NUCLEOTIDE SEQUENCE [LARGE SCALE GENOMIC DNA]</scope>
    <source>
        <strain evidence="1 2">CGMCC 1.6858</strain>
    </source>
</reference>
<evidence type="ECO:0008006" key="3">
    <source>
        <dbReference type="Google" id="ProtNLM"/>
    </source>
</evidence>
<dbReference type="SUPFAM" id="SSF88713">
    <property type="entry name" value="Glycoside hydrolase/deacetylase"/>
    <property type="match status" value="1"/>
</dbReference>
<dbReference type="Pfam" id="PF04748">
    <property type="entry name" value="Polysacc_deac_2"/>
    <property type="match status" value="1"/>
</dbReference>
<dbReference type="RefSeq" id="WP_244308952.1">
    <property type="nucleotide sequence ID" value="NZ_VLKY01000003.1"/>
</dbReference>
<dbReference type="InterPro" id="IPR006837">
    <property type="entry name" value="Divergent_DAC"/>
</dbReference>
<accession>A0A562QIP3</accession>
<proteinExistence type="predicted"/>
<name>A0A562QIP3_9PSED</name>
<sequence length="254" mass="27777">MRRRGVWTWILAGLLASSAWGAPPPRLSIIIDDMGQNLVQDRRVLALKAPVALAIMPDTPYGADLAREAHRAERTVILHLPMDPAGGPYAWHPELSAQERLNRLEKALSTVPYVSGVNNHEGSRMTADRPAMTQLMAILQDRHLFFLDSRTSAATVAAAEAQKAALASLSRDVFLDNVNEPEAIAAQLREAVRLARQQGTAVLIGHPRPATLDVLTRELPKLMAEGVEVIDIEQMIALRGNQAMAAHGKQGLYR</sequence>
<keyword evidence="2" id="KW-1185">Reference proteome</keyword>
<evidence type="ECO:0000313" key="2">
    <source>
        <dbReference type="Proteomes" id="UP000316905"/>
    </source>
</evidence>
<protein>
    <recommendedName>
        <fullName evidence="3">Divergent polysaccharide deacetylase</fullName>
    </recommendedName>
</protein>